<feature type="domain" description="COR" evidence="4">
    <location>
        <begin position="775"/>
        <end position="925"/>
    </location>
</feature>
<evidence type="ECO:0000313" key="6">
    <source>
        <dbReference type="Proteomes" id="UP000794436"/>
    </source>
</evidence>
<proteinExistence type="predicted"/>
<dbReference type="Gene3D" id="3.40.50.300">
    <property type="entry name" value="P-loop containing nucleotide triphosphate hydrolases"/>
    <property type="match status" value="1"/>
</dbReference>
<feature type="repeat" description="ANK" evidence="3">
    <location>
        <begin position="156"/>
        <end position="188"/>
    </location>
</feature>
<accession>A0A8K1FNT0</accession>
<feature type="repeat" description="ANK" evidence="3">
    <location>
        <begin position="288"/>
        <end position="320"/>
    </location>
</feature>
<evidence type="ECO:0000256" key="1">
    <source>
        <dbReference type="ARBA" id="ARBA00022737"/>
    </source>
</evidence>
<dbReference type="PRINTS" id="PR01415">
    <property type="entry name" value="ANKYRIN"/>
</dbReference>
<feature type="repeat" description="ANK" evidence="3">
    <location>
        <begin position="321"/>
        <end position="353"/>
    </location>
</feature>
<dbReference type="InterPro" id="IPR002110">
    <property type="entry name" value="Ankyrin_rpt"/>
</dbReference>
<dbReference type="EMBL" id="SPLM01000001">
    <property type="protein sequence ID" value="TMW69721.1"/>
    <property type="molecule type" value="Genomic_DNA"/>
</dbReference>
<evidence type="ECO:0000256" key="2">
    <source>
        <dbReference type="ARBA" id="ARBA00023043"/>
    </source>
</evidence>
<feature type="repeat" description="ANK" evidence="3">
    <location>
        <begin position="39"/>
        <end position="71"/>
    </location>
</feature>
<dbReference type="PROSITE" id="PS50088">
    <property type="entry name" value="ANK_REPEAT"/>
    <property type="match status" value="10"/>
</dbReference>
<dbReference type="OrthoDB" id="127885at2759"/>
<dbReference type="SUPFAM" id="SSF48403">
    <property type="entry name" value="Ankyrin repeat"/>
    <property type="match status" value="1"/>
</dbReference>
<dbReference type="Proteomes" id="UP000794436">
    <property type="component" value="Unassembled WGS sequence"/>
</dbReference>
<dbReference type="Pfam" id="PF13637">
    <property type="entry name" value="Ank_4"/>
    <property type="match status" value="1"/>
</dbReference>
<keyword evidence="2 3" id="KW-0040">ANK repeat</keyword>
<feature type="repeat" description="ANK" evidence="3">
    <location>
        <begin position="354"/>
        <end position="386"/>
    </location>
</feature>
<dbReference type="PANTHER" id="PTHR24123">
    <property type="entry name" value="ANKYRIN REPEAT-CONTAINING"/>
    <property type="match status" value="1"/>
</dbReference>
<gene>
    <name evidence="5" type="ORF">Poli38472_001877</name>
</gene>
<dbReference type="SUPFAM" id="SSF52540">
    <property type="entry name" value="P-loop containing nucleoside triphosphate hydrolases"/>
    <property type="match status" value="1"/>
</dbReference>
<feature type="repeat" description="ANK" evidence="3">
    <location>
        <begin position="255"/>
        <end position="287"/>
    </location>
</feature>
<dbReference type="InterPro" id="IPR032171">
    <property type="entry name" value="COR-A"/>
</dbReference>
<dbReference type="Gene3D" id="1.25.40.20">
    <property type="entry name" value="Ankyrin repeat-containing domain"/>
    <property type="match status" value="3"/>
</dbReference>
<dbReference type="PRINTS" id="PR00449">
    <property type="entry name" value="RASTRNSFRMNG"/>
</dbReference>
<evidence type="ECO:0000313" key="5">
    <source>
        <dbReference type="EMBL" id="TMW69721.1"/>
    </source>
</evidence>
<dbReference type="InterPro" id="IPR036770">
    <property type="entry name" value="Ankyrin_rpt-contain_sf"/>
</dbReference>
<comment type="caution">
    <text evidence="5">The sequence shown here is derived from an EMBL/GenBank/DDBJ whole genome shotgun (WGS) entry which is preliminary data.</text>
</comment>
<dbReference type="InterPro" id="IPR027417">
    <property type="entry name" value="P-loop_NTPase"/>
</dbReference>
<feature type="repeat" description="ANK" evidence="3">
    <location>
        <begin position="114"/>
        <end position="146"/>
    </location>
</feature>
<sequence length="1510" mass="168665">MGSSANAEEELRKAATNGDVADVKRVLETGVDVNAFDEDGMTALHLASSAGHVDVVRVLLDHGADLNIASESDSMFTVVQEGETALHLACRDGHVSVVRELMSRGADPSTSTGGGESALHIAAREGRADVVHELLKHGVDPNLTAETSNLFDGLARGELALHVAALAGRGEVVKVLVANGADLNAVNHEGWTALHFAAHCDKSEPMKELLALGADPNSTTKIGESALCIATTMGHFDTAKELLMYHVDPNRVTKDGWTSFHHACHWGHVEIVREMLDHGGDVNGVEKEGWTPLHFAVRRGHVELFRDLLSRGGSVSAVDQDGLSVVHIACGSGRVELLKELAKHGADLNKPAQTGDSPLHLASQNHHVDTVQYLLDQGCSVHVTNKAGKTPLSLSLQWRPDTHDFYAVLETVCALMSSGAVYVDSTENYPSVRKMYEEDIATIPICVQHWSTEQQRGKKPVTRVPSEVFERGPTAVETYLREIDASDEDALILRRKVCVVGSSKTGKTSLVKSITSMNPTLVDEDDRTIGIDLFHLEFPEELTSDTSDRTKKNHSITFWDFAGQEEYHVAHTLFFSRRTLYLLCVDVSAFGQVFDKSQDCEDEDEAESMIDAFVKERVWRWFRLIFARQPEAEFVLIGTKADAFENDAGRLKEIEGEVFRVLDEYKVAFKSEMQREMEALRAKSAEEDGPSDQDEGRIANLKRLQVQLEDSLPSSWSTLNVCDVGSIEHARSAIENAVTKSNRSFLMPDKYSRVLDKVKELRMEKPHQSTKNRIKQCFVSLTDLRRTLQSDMDDLTDEECDTILETLHDLGDLLWYARDGLQVLGDTVILDAEFLIDFIRQIVCHDPSKISKSGSRGDDEMDQLLEDMLRHGKVAHDLVCTFTLWKRLMYPDQMLHLKQLLQHFQLAYPANGSKMEADSDLIVPSYWRVRDHHVDLDVLESLSTKLKSESVVTHYHWEYDFHFEMVEAVFEQLAVRSYDVFEDREIQGHCIESTPNGDFVVRLALGTRGHDSQQRQLIRLEVVATEKVVASELLREVHAAVEAVLCGYPGLYVSRSAVVNGKRHRIDQAIKKLRDATPAMASVLQRQYSWLPQGVGAWFLRQDMSAKVAPTPPSVPAMEKMTSMYNRQKSMAIKMEAVLEQNRTMRTALESKMDNTRETMLNLHAGAGNHRDIPALWMVERVVKPKSKLILWILSEISGRCFHRPIEIEISPRFLAAHGEHLQTGLSVFANAVPDTIPLLGAIILGAVDVLKTKTEQAIRVHNMADNLQLGDSGRLQSNENRKLPPAESYALLQSILREYDEQLSPHSISTLTGLECATLEDGSYQWAHREEHTSRKNRLRIDYVKASVAQNPTTDTTTTTFEATSVSIVTHPTKFYLCDFVIRGLSSKTDGRLVYCSWELVDLKQSRSLDTGETIQNPHEDPLQQSLWLQAYPLTVDSVTQFRDCKLVVTLKRPSRLSLRSDRVVGSGSINLSDVVETLTEQQFASGRVEVPLTGLKTSIQCQLRAFGN</sequence>
<evidence type="ECO:0000259" key="4">
    <source>
        <dbReference type="Pfam" id="PF16095"/>
    </source>
</evidence>
<organism evidence="5 6">
    <name type="scientific">Pythium oligandrum</name>
    <name type="common">Mycoparasitic fungus</name>
    <dbReference type="NCBI Taxonomy" id="41045"/>
    <lineage>
        <taxon>Eukaryota</taxon>
        <taxon>Sar</taxon>
        <taxon>Stramenopiles</taxon>
        <taxon>Oomycota</taxon>
        <taxon>Peronosporomycetes</taxon>
        <taxon>Pythiales</taxon>
        <taxon>Pythiaceae</taxon>
        <taxon>Pythium</taxon>
    </lineage>
</organism>
<protein>
    <recommendedName>
        <fullName evidence="4">COR domain-containing protein</fullName>
    </recommendedName>
</protein>
<dbReference type="PROSITE" id="PS50297">
    <property type="entry name" value="ANK_REP_REGION"/>
    <property type="match status" value="9"/>
</dbReference>
<name>A0A8K1FNT0_PYTOL</name>
<dbReference type="SMART" id="SM00248">
    <property type="entry name" value="ANK"/>
    <property type="match status" value="11"/>
</dbReference>
<dbReference type="PANTHER" id="PTHR24123:SF33">
    <property type="entry name" value="PROTEIN HOS4"/>
    <property type="match status" value="1"/>
</dbReference>
<feature type="repeat" description="ANK" evidence="3">
    <location>
        <begin position="189"/>
        <end position="221"/>
    </location>
</feature>
<dbReference type="Pfam" id="PF16095">
    <property type="entry name" value="COR-A"/>
    <property type="match status" value="1"/>
</dbReference>
<dbReference type="Pfam" id="PF08477">
    <property type="entry name" value="Roc"/>
    <property type="match status" value="1"/>
</dbReference>
<feature type="repeat" description="ANK" evidence="3">
    <location>
        <begin position="6"/>
        <end position="38"/>
    </location>
</feature>
<reference evidence="5" key="1">
    <citation type="submission" date="2019-03" db="EMBL/GenBank/DDBJ databases">
        <title>Long read genome sequence of the mycoparasitic Pythium oligandrum ATCC 38472 isolated from sugarbeet rhizosphere.</title>
        <authorList>
            <person name="Gaulin E."/>
        </authorList>
    </citation>
    <scope>NUCLEOTIDE SEQUENCE</scope>
    <source>
        <strain evidence="5">ATCC 38472_TT</strain>
    </source>
</reference>
<feature type="repeat" description="ANK" evidence="3">
    <location>
        <begin position="81"/>
        <end position="113"/>
    </location>
</feature>
<dbReference type="Pfam" id="PF12796">
    <property type="entry name" value="Ank_2"/>
    <property type="match status" value="4"/>
</dbReference>
<keyword evidence="1" id="KW-0677">Repeat</keyword>
<keyword evidence="6" id="KW-1185">Reference proteome</keyword>
<evidence type="ECO:0000256" key="3">
    <source>
        <dbReference type="PROSITE-ProRule" id="PRU00023"/>
    </source>
</evidence>
<dbReference type="InterPro" id="IPR051165">
    <property type="entry name" value="Multifunctional_ANK_Repeat"/>
</dbReference>